<dbReference type="Proteomes" id="UP001549321">
    <property type="component" value="Unassembled WGS sequence"/>
</dbReference>
<comment type="caution">
    <text evidence="2">The sequence shown here is derived from an EMBL/GenBank/DDBJ whole genome shotgun (WGS) entry which is preliminary data.</text>
</comment>
<keyword evidence="3" id="KW-1185">Reference proteome</keyword>
<sequence length="63" mass="7106">MQPHERLAEMERHLSLLVHEAEALGEPELANTLIEALHQARRCHSQARPKGTRKSPVSDAKDD</sequence>
<protein>
    <submittedName>
        <fullName evidence="2">Uncharacterized protein</fullName>
    </submittedName>
</protein>
<evidence type="ECO:0000313" key="2">
    <source>
        <dbReference type="EMBL" id="MET4634382.1"/>
    </source>
</evidence>
<name>A0ABV2QZE0_9HYPH</name>
<reference evidence="2 3" key="1">
    <citation type="submission" date="2024-06" db="EMBL/GenBank/DDBJ databases">
        <title>Sorghum-associated microbial communities from plants grown in Nebraska, USA.</title>
        <authorList>
            <person name="Schachtman D."/>
        </authorList>
    </citation>
    <scope>NUCLEOTIDE SEQUENCE [LARGE SCALE GENOMIC DNA]</scope>
    <source>
        <strain evidence="2 3">3207</strain>
    </source>
</reference>
<evidence type="ECO:0000256" key="1">
    <source>
        <dbReference type="SAM" id="MobiDB-lite"/>
    </source>
</evidence>
<proteinExistence type="predicted"/>
<organism evidence="2 3">
    <name type="scientific">Kaistia defluvii</name>
    <dbReference type="NCBI Taxonomy" id="410841"/>
    <lineage>
        <taxon>Bacteria</taxon>
        <taxon>Pseudomonadati</taxon>
        <taxon>Pseudomonadota</taxon>
        <taxon>Alphaproteobacteria</taxon>
        <taxon>Hyphomicrobiales</taxon>
        <taxon>Kaistiaceae</taxon>
        <taxon>Kaistia</taxon>
    </lineage>
</organism>
<evidence type="ECO:0000313" key="3">
    <source>
        <dbReference type="Proteomes" id="UP001549321"/>
    </source>
</evidence>
<dbReference type="EMBL" id="JBEPSM010000001">
    <property type="protein sequence ID" value="MET4634382.1"/>
    <property type="molecule type" value="Genomic_DNA"/>
</dbReference>
<gene>
    <name evidence="2" type="ORF">ABIE08_002295</name>
</gene>
<feature type="compositionally biased region" description="Basic residues" evidence="1">
    <location>
        <begin position="40"/>
        <end position="53"/>
    </location>
</feature>
<accession>A0ABV2QZE0</accession>
<feature type="region of interest" description="Disordered" evidence="1">
    <location>
        <begin position="40"/>
        <end position="63"/>
    </location>
</feature>